<dbReference type="EMBL" id="SMFZ01000002">
    <property type="protein sequence ID" value="TCK20652.1"/>
    <property type="molecule type" value="Genomic_DNA"/>
</dbReference>
<dbReference type="Proteomes" id="UP000295560">
    <property type="component" value="Unassembled WGS sequence"/>
</dbReference>
<accession>A0A4R1HTB5</accession>
<dbReference type="AlphaFoldDB" id="A0A4R1HTB5"/>
<evidence type="ECO:0000313" key="4">
    <source>
        <dbReference type="Proteomes" id="UP000295560"/>
    </source>
</evidence>
<keyword evidence="2" id="KW-1133">Transmembrane helix</keyword>
<feature type="compositionally biased region" description="Low complexity" evidence="1">
    <location>
        <begin position="34"/>
        <end position="56"/>
    </location>
</feature>
<keyword evidence="2" id="KW-0812">Transmembrane</keyword>
<feature type="compositionally biased region" description="Pro residues" evidence="1">
    <location>
        <begin position="283"/>
        <end position="295"/>
    </location>
</feature>
<evidence type="ECO:0000256" key="1">
    <source>
        <dbReference type="SAM" id="MobiDB-lite"/>
    </source>
</evidence>
<protein>
    <submittedName>
        <fullName evidence="3">Uncharacterized protein</fullName>
    </submittedName>
</protein>
<keyword evidence="4" id="KW-1185">Reference proteome</keyword>
<feature type="compositionally biased region" description="Low complexity" evidence="1">
    <location>
        <begin position="157"/>
        <end position="167"/>
    </location>
</feature>
<feature type="region of interest" description="Disordered" evidence="1">
    <location>
        <begin position="353"/>
        <end position="391"/>
    </location>
</feature>
<keyword evidence="2" id="KW-0472">Membrane</keyword>
<feature type="compositionally biased region" description="Low complexity" evidence="1">
    <location>
        <begin position="206"/>
        <end position="217"/>
    </location>
</feature>
<feature type="region of interest" description="Disordered" evidence="1">
    <location>
        <begin position="1"/>
        <end position="330"/>
    </location>
</feature>
<reference evidence="3 4" key="1">
    <citation type="submission" date="2019-03" db="EMBL/GenBank/DDBJ databases">
        <title>Sequencing the genomes of 1000 actinobacteria strains.</title>
        <authorList>
            <person name="Klenk H.-P."/>
        </authorList>
    </citation>
    <scope>NUCLEOTIDE SEQUENCE [LARGE SCALE GENOMIC DNA]</scope>
    <source>
        <strain evidence="3 4">DSM 44969</strain>
    </source>
</reference>
<proteinExistence type="predicted"/>
<evidence type="ECO:0000256" key="2">
    <source>
        <dbReference type="SAM" id="Phobius"/>
    </source>
</evidence>
<gene>
    <name evidence="3" type="ORF">EV378_4613</name>
</gene>
<name>A0A4R1HTB5_PSEEN</name>
<comment type="caution">
    <text evidence="3">The sequence shown here is derived from an EMBL/GenBank/DDBJ whole genome shotgun (WGS) entry which is preliminary data.</text>
</comment>
<feature type="region of interest" description="Disordered" evidence="1">
    <location>
        <begin position="540"/>
        <end position="560"/>
    </location>
</feature>
<feature type="compositionally biased region" description="Low complexity" evidence="1">
    <location>
        <begin position="272"/>
        <end position="282"/>
    </location>
</feature>
<feature type="transmembrane region" description="Helical" evidence="2">
    <location>
        <begin position="401"/>
        <end position="421"/>
    </location>
</feature>
<sequence length="717" mass="69356">MGGAECSEGTYGGRTTVDEQTSRAPGTSGNGGPEASAPTSGGAEAPGAGPAASAPGDAEDAAPVDPTASPVSSVDETSPDPADATTDSAGPAGDEVVAATAGAGAEPASRASEPAAGSGSTVGSATAASASVSNESSARASAPVGSASPDGGRTPESAADGSAARAGSTEEDDRPALVTPSDDATVPFRDGATTAGPSDDATVTVPPASAGPSDDAPVTVPPASAGPSGDATVTVPPASAGPSDDATVTVPPASAGPSDDATVTVPPASAGPSDGTTASAAPPAAPPTAPYPAPSGPVGWVPGQPLPYDPGTGGMPPAAPDPYGGAPAAEPNAYGAPGPYGGPGPYGPPGAYGSPGAYGVPDPPRGAPGPYGPPPGNGGGTAVWPGPPRPEPIRRRNGKPLLIVGVVVLLLVVAGVVFFVIPPAASSAVANAADAARGWTGATYRGPLRGPNGRTVTVDVTVGPNGDKTGTFTRDGGGRADFAETGGVQLLRGNASWWSGQAQGSDKGRRLGGIWLRNPAPETTWLRAVPLLAPGALADDLTGPAGAPQEYSDAGDQAVDGQDGRVVTAAEHRVVLSDDHEARLLAIVPPASADPAGLRVSAAAPDQVAAVGSAGAPLSEAEDYSSALYYPDDVEVDILPAPPCSTPTCTVTVKLTNSAGLEARGVVTITKNGTVLNRIPFTLGPRAEGTYTATSPNAGMAAGRDVTARYEATVTAS</sequence>
<organism evidence="3 4">
    <name type="scientific">Pseudonocardia endophytica</name>
    <dbReference type="NCBI Taxonomy" id="401976"/>
    <lineage>
        <taxon>Bacteria</taxon>
        <taxon>Bacillati</taxon>
        <taxon>Actinomycetota</taxon>
        <taxon>Actinomycetes</taxon>
        <taxon>Pseudonocardiales</taxon>
        <taxon>Pseudonocardiaceae</taxon>
        <taxon>Pseudonocardia</taxon>
    </lineage>
</organism>
<feature type="compositionally biased region" description="Low complexity" evidence="1">
    <location>
        <begin position="321"/>
        <end position="330"/>
    </location>
</feature>
<evidence type="ECO:0000313" key="3">
    <source>
        <dbReference type="EMBL" id="TCK20652.1"/>
    </source>
</evidence>
<feature type="compositionally biased region" description="Low complexity" evidence="1">
    <location>
        <begin position="98"/>
        <end position="142"/>
    </location>
</feature>
<feature type="compositionally biased region" description="Pro residues" evidence="1">
    <location>
        <begin position="361"/>
        <end position="376"/>
    </location>
</feature>